<dbReference type="RefSeq" id="WP_061835751.1">
    <property type="nucleotide sequence ID" value="NZ_LUKE01000003.1"/>
</dbReference>
<dbReference type="GO" id="GO:0004518">
    <property type="term" value="F:nuclease activity"/>
    <property type="evidence" value="ECO:0007669"/>
    <property type="project" value="InterPro"/>
</dbReference>
<gene>
    <name evidence="2" type="ORF">AZI86_13645</name>
</gene>
<comment type="caution">
    <text evidence="2">The sequence shown here is derived from an EMBL/GenBank/DDBJ whole genome shotgun (WGS) entry which is preliminary data.</text>
</comment>
<sequence>MKDVSNILKFSTRFVFAQESQEEETFHQNDLVQLFPYGLSMDGDASRPFLLLKDEAHVYTLPVVVSPIDAGVVLSQSNKMVMESSPHRFTATLLQSLGIEIKQAVFVEIKGSSQYLRLYLSGHPEMSSMKLRADEAMSLCIFLGVPLFATKNFIGRSRVMSTEVESGAQKLNNLGIFDKGSGYLN</sequence>
<evidence type="ECO:0000313" key="3">
    <source>
        <dbReference type="Proteomes" id="UP000075320"/>
    </source>
</evidence>
<evidence type="ECO:0000313" key="2">
    <source>
        <dbReference type="EMBL" id="KYG63857.1"/>
    </source>
</evidence>
<dbReference type="SUPFAM" id="SSF103256">
    <property type="entry name" value="Hypothetical protein TM0160"/>
    <property type="match status" value="1"/>
</dbReference>
<keyword evidence="3" id="KW-1185">Reference proteome</keyword>
<dbReference type="InterPro" id="IPR003729">
    <property type="entry name" value="Bi_nuclease_dom"/>
</dbReference>
<name>A0A150WJ91_BDEBC</name>
<dbReference type="InterPro" id="IPR036104">
    <property type="entry name" value="BFN_sf"/>
</dbReference>
<dbReference type="PROSITE" id="PS51658">
    <property type="entry name" value="BFN"/>
    <property type="match status" value="1"/>
</dbReference>
<organism evidence="2 3">
    <name type="scientific">Bdellovibrio bacteriovorus</name>
    <dbReference type="NCBI Taxonomy" id="959"/>
    <lineage>
        <taxon>Bacteria</taxon>
        <taxon>Pseudomonadati</taxon>
        <taxon>Bdellovibrionota</taxon>
        <taxon>Bdellovibrionia</taxon>
        <taxon>Bdellovibrionales</taxon>
        <taxon>Pseudobdellovibrionaceae</taxon>
        <taxon>Bdellovibrio</taxon>
    </lineage>
</organism>
<dbReference type="AlphaFoldDB" id="A0A150WJ91"/>
<dbReference type="EMBL" id="LUKE01000003">
    <property type="protein sequence ID" value="KYG63857.1"/>
    <property type="molecule type" value="Genomic_DNA"/>
</dbReference>
<accession>A0A150WJ91</accession>
<reference evidence="2 3" key="1">
    <citation type="submission" date="2016-03" db="EMBL/GenBank/DDBJ databases">
        <authorList>
            <person name="Ploux O."/>
        </authorList>
    </citation>
    <scope>NUCLEOTIDE SEQUENCE [LARGE SCALE GENOMIC DNA]</scope>
    <source>
        <strain evidence="2 3">R0</strain>
    </source>
</reference>
<evidence type="ECO:0000259" key="1">
    <source>
        <dbReference type="PROSITE" id="PS51658"/>
    </source>
</evidence>
<proteinExistence type="predicted"/>
<protein>
    <recommendedName>
        <fullName evidence="1">BFN domain-containing protein</fullName>
    </recommendedName>
</protein>
<dbReference type="OrthoDB" id="5292145at2"/>
<feature type="domain" description="BFN" evidence="1">
    <location>
        <begin position="31"/>
        <end position="161"/>
    </location>
</feature>
<dbReference type="Gene3D" id="3.10.690.10">
    <property type="entry name" value="Bifunctional nuclease domain"/>
    <property type="match status" value="1"/>
</dbReference>
<dbReference type="Proteomes" id="UP000075320">
    <property type="component" value="Unassembled WGS sequence"/>
</dbReference>